<evidence type="ECO:0000313" key="9">
    <source>
        <dbReference type="Ensembl" id="ENSCVAP00000026772.1"/>
    </source>
</evidence>
<dbReference type="Pfam" id="PF00010">
    <property type="entry name" value="HLH"/>
    <property type="match status" value="1"/>
</dbReference>
<dbReference type="Ensembl" id="ENSCVAT00000029558.1">
    <property type="protein sequence ID" value="ENSCVAP00000026772.1"/>
    <property type="gene ID" value="ENSCVAG00000012592.1"/>
</dbReference>
<dbReference type="GO" id="GO:0003677">
    <property type="term" value="F:DNA binding"/>
    <property type="evidence" value="ECO:0007669"/>
    <property type="project" value="InterPro"/>
</dbReference>
<dbReference type="InterPro" id="IPR050370">
    <property type="entry name" value="HES_HEY"/>
</dbReference>
<dbReference type="PROSITE" id="PS51054">
    <property type="entry name" value="ORANGE"/>
    <property type="match status" value="1"/>
</dbReference>
<dbReference type="PROSITE" id="PS50888">
    <property type="entry name" value="BHLH"/>
    <property type="match status" value="1"/>
</dbReference>
<dbReference type="Gene3D" id="4.10.280.10">
    <property type="entry name" value="Helix-loop-helix DNA-binding domain"/>
    <property type="match status" value="1"/>
</dbReference>
<dbReference type="FunFam" id="4.10.280.10:FF:000079">
    <property type="entry name" value="CLUMA_CG001539, isoform A"/>
    <property type="match status" value="1"/>
</dbReference>
<evidence type="ECO:0000256" key="6">
    <source>
        <dbReference type="SAM" id="MobiDB-lite"/>
    </source>
</evidence>
<keyword evidence="3" id="KW-0805">Transcription regulation</keyword>
<evidence type="ECO:0000313" key="10">
    <source>
        <dbReference type="Proteomes" id="UP000265020"/>
    </source>
</evidence>
<feature type="domain" description="Orange" evidence="8">
    <location>
        <begin position="116"/>
        <end position="151"/>
    </location>
</feature>
<evidence type="ECO:0000259" key="8">
    <source>
        <dbReference type="PROSITE" id="PS51054"/>
    </source>
</evidence>
<dbReference type="STRING" id="28743.ENSCVAP00000026772"/>
<accession>A0A3Q2E3N2</accession>
<dbReference type="GO" id="GO:0046983">
    <property type="term" value="F:protein dimerization activity"/>
    <property type="evidence" value="ECO:0007669"/>
    <property type="project" value="InterPro"/>
</dbReference>
<feature type="domain" description="BHLH" evidence="7">
    <location>
        <begin position="42"/>
        <end position="97"/>
    </location>
</feature>
<name>A0A3Q2E3N2_CYPVA</name>
<sequence>MKRPCEDSSSAGSLGLERFHPGHSEASPIRCGSPTTSPQATARRRRRGIIEKRRRDRINSSLMELRLLLPTAWEKQGSAKLEKAELLQMTVDHLKMLQAAGGKGPLDARALAMDFLSVGFRECVAEVSCYLSTAEALDSSDPLRCRLLSHLSSCASHRLQPQRLLPPHWAVAAPPYRLSALPDGGAPQRLVEQHLLTSSLLLPCTSTPLSASIFSFLPPTGSSAAAVICAPPPAASPPAGSSASAACCRSSAAARTPSCSAAPAGWAGGRSPPRSAACGRSPATGRCAGSCREEETSVGCG</sequence>
<evidence type="ECO:0000256" key="1">
    <source>
        <dbReference type="ARBA" id="ARBA00004123"/>
    </source>
</evidence>
<dbReference type="SMART" id="SM00353">
    <property type="entry name" value="HLH"/>
    <property type="match status" value="1"/>
</dbReference>
<evidence type="ECO:0000259" key="7">
    <source>
        <dbReference type="PROSITE" id="PS50888"/>
    </source>
</evidence>
<comment type="subcellular location">
    <subcellularLocation>
        <location evidence="1">Nucleus</location>
    </subcellularLocation>
</comment>
<dbReference type="GO" id="GO:0005634">
    <property type="term" value="C:nucleus"/>
    <property type="evidence" value="ECO:0007669"/>
    <property type="project" value="UniProtKB-SubCell"/>
</dbReference>
<keyword evidence="10" id="KW-1185">Reference proteome</keyword>
<dbReference type="InterPro" id="IPR036638">
    <property type="entry name" value="HLH_DNA-bd_sf"/>
</dbReference>
<keyword evidence="4" id="KW-0804">Transcription</keyword>
<dbReference type="PANTHER" id="PTHR10985">
    <property type="entry name" value="BASIC HELIX-LOOP-HELIX TRANSCRIPTION FACTOR, HES-RELATED"/>
    <property type="match status" value="1"/>
</dbReference>
<keyword evidence="5" id="KW-0539">Nucleus</keyword>
<dbReference type="InterPro" id="IPR003650">
    <property type="entry name" value="Orange_dom"/>
</dbReference>
<dbReference type="GO" id="GO:0006355">
    <property type="term" value="P:regulation of DNA-templated transcription"/>
    <property type="evidence" value="ECO:0007669"/>
    <property type="project" value="InterPro"/>
</dbReference>
<dbReference type="GeneTree" id="ENSGT00940000160636"/>
<evidence type="ECO:0000256" key="5">
    <source>
        <dbReference type="ARBA" id="ARBA00023242"/>
    </source>
</evidence>
<dbReference type="OMA" id="HQQPHPF"/>
<dbReference type="AlphaFoldDB" id="A0A3Q2E3N2"/>
<reference evidence="9" key="2">
    <citation type="submission" date="2025-09" db="UniProtKB">
        <authorList>
            <consortium name="Ensembl"/>
        </authorList>
    </citation>
    <scope>IDENTIFICATION</scope>
</reference>
<dbReference type="SUPFAM" id="SSF158457">
    <property type="entry name" value="Orange domain-like"/>
    <property type="match status" value="1"/>
</dbReference>
<evidence type="ECO:0000256" key="3">
    <source>
        <dbReference type="ARBA" id="ARBA00023015"/>
    </source>
</evidence>
<dbReference type="Pfam" id="PF07527">
    <property type="entry name" value="Hairy_orange"/>
    <property type="match status" value="1"/>
</dbReference>
<evidence type="ECO:0000256" key="4">
    <source>
        <dbReference type="ARBA" id="ARBA00023163"/>
    </source>
</evidence>
<dbReference type="Gene3D" id="6.10.250.980">
    <property type="match status" value="1"/>
</dbReference>
<protein>
    <submittedName>
        <fullName evidence="9">Hairy/enhancer-of-split related with YRPW motif protein 2-like</fullName>
    </submittedName>
</protein>
<dbReference type="Proteomes" id="UP000265020">
    <property type="component" value="Unassembled WGS sequence"/>
</dbReference>
<reference evidence="9" key="1">
    <citation type="submission" date="2025-08" db="UniProtKB">
        <authorList>
            <consortium name="Ensembl"/>
        </authorList>
    </citation>
    <scope>IDENTIFICATION</scope>
</reference>
<keyword evidence="2" id="KW-0678">Repressor</keyword>
<organism evidence="9 10">
    <name type="scientific">Cyprinodon variegatus</name>
    <name type="common">Sheepshead minnow</name>
    <dbReference type="NCBI Taxonomy" id="28743"/>
    <lineage>
        <taxon>Eukaryota</taxon>
        <taxon>Metazoa</taxon>
        <taxon>Chordata</taxon>
        <taxon>Craniata</taxon>
        <taxon>Vertebrata</taxon>
        <taxon>Euteleostomi</taxon>
        <taxon>Actinopterygii</taxon>
        <taxon>Neopterygii</taxon>
        <taxon>Teleostei</taxon>
        <taxon>Neoteleostei</taxon>
        <taxon>Acanthomorphata</taxon>
        <taxon>Ovalentaria</taxon>
        <taxon>Atherinomorphae</taxon>
        <taxon>Cyprinodontiformes</taxon>
        <taxon>Cyprinodontidae</taxon>
        <taxon>Cyprinodon</taxon>
    </lineage>
</organism>
<feature type="region of interest" description="Disordered" evidence="6">
    <location>
        <begin position="1"/>
        <end position="53"/>
    </location>
</feature>
<evidence type="ECO:0000256" key="2">
    <source>
        <dbReference type="ARBA" id="ARBA00022491"/>
    </source>
</evidence>
<dbReference type="SMART" id="SM00511">
    <property type="entry name" value="ORANGE"/>
    <property type="match status" value="1"/>
</dbReference>
<proteinExistence type="predicted"/>
<dbReference type="SUPFAM" id="SSF47459">
    <property type="entry name" value="HLH, helix-loop-helix DNA-binding domain"/>
    <property type="match status" value="1"/>
</dbReference>
<feature type="region of interest" description="Disordered" evidence="6">
    <location>
        <begin position="260"/>
        <end position="287"/>
    </location>
</feature>
<dbReference type="InterPro" id="IPR011598">
    <property type="entry name" value="bHLH_dom"/>
</dbReference>